<dbReference type="PANTHER" id="PTHR28027">
    <property type="entry name" value="TRANSCRIPTIONAL REGULATOR MIT1"/>
    <property type="match status" value="1"/>
</dbReference>
<dbReference type="PANTHER" id="PTHR28027:SF2">
    <property type="entry name" value="TRANSCRIPTIONAL REGULATOR MIT1"/>
    <property type="match status" value="1"/>
</dbReference>
<gene>
    <name evidence="1" type="primary">pac2_1</name>
    <name evidence="1" type="ORF">TCON_0997</name>
</gene>
<comment type="caution">
    <text evidence="1">The sequence shown here is derived from an EMBL/GenBank/DDBJ whole genome shotgun (WGS) entry which is preliminary data.</text>
</comment>
<dbReference type="Pfam" id="PF09729">
    <property type="entry name" value="Gti1_Pac2"/>
    <property type="match status" value="1"/>
</dbReference>
<reference evidence="1 2" key="1">
    <citation type="submission" date="2019-01" db="EMBL/GenBank/DDBJ databases">
        <title>Genomes sequencing and comparative genomics of infectious freshwater microsporidia, Cucumispora dikerogammari and Thelohania contejeani.</title>
        <authorList>
            <person name="Cormier A."/>
            <person name="Giraud I."/>
            <person name="Wattier R."/>
            <person name="Teixeira M."/>
            <person name="Grandjean F."/>
            <person name="Rigaud T."/>
            <person name="Cordaux R."/>
        </authorList>
    </citation>
    <scope>NUCLEOTIDE SEQUENCE [LARGE SCALE GENOMIC DNA]</scope>
    <source>
        <strain evidence="1">T1</strain>
        <tissue evidence="1">Spores</tissue>
    </source>
</reference>
<accession>A0ABQ7I050</accession>
<keyword evidence="2" id="KW-1185">Reference proteome</keyword>
<protein>
    <submittedName>
        <fullName evidence="1">cAMP-independent regulatory protein pac2</fullName>
    </submittedName>
</protein>
<dbReference type="InterPro" id="IPR018608">
    <property type="entry name" value="Gti1/Pac2"/>
</dbReference>
<proteinExistence type="predicted"/>
<name>A0ABQ7I050_9MICR</name>
<evidence type="ECO:0000313" key="2">
    <source>
        <dbReference type="Proteomes" id="UP001516464"/>
    </source>
</evidence>
<organism evidence="1 2">
    <name type="scientific">Astathelohania contejeani</name>
    <dbReference type="NCBI Taxonomy" id="164912"/>
    <lineage>
        <taxon>Eukaryota</taxon>
        <taxon>Fungi</taxon>
        <taxon>Fungi incertae sedis</taxon>
        <taxon>Microsporidia</taxon>
        <taxon>Astathelohaniidae</taxon>
        <taxon>Astathelohania</taxon>
    </lineage>
</organism>
<dbReference type="Proteomes" id="UP001516464">
    <property type="component" value="Unassembled WGS sequence"/>
</dbReference>
<dbReference type="EMBL" id="SBIQ01000051">
    <property type="protein sequence ID" value="KAF7683799.1"/>
    <property type="molecule type" value="Genomic_DNA"/>
</dbReference>
<evidence type="ECO:0000313" key="1">
    <source>
        <dbReference type="EMBL" id="KAF7683799.1"/>
    </source>
</evidence>
<sequence length="232" mass="26416">MESFFGCIHTADDAIRLINMARHGTIPRIVNRLDRANKSMIRNGSIFVYSEKESKIKRWTDGRNWSPSRYFGMFLTYYQIISKKKDFKKNSNDNNDNPLDAIYKINNSHLFLKKTVTASIESDTFHIIAYSYIENEVNGGCCSKWIPSIRQVYGDAILPKNILIKHAINGGMASFNEISQGTEDSSEINTMDLDSTDISIITYPLNINPANIKYITCNTLWSVAKGEKDGYK</sequence>